<dbReference type="Pfam" id="PF17102">
    <property type="entry name" value="Stealth_CR3"/>
    <property type="match status" value="1"/>
</dbReference>
<keyword evidence="8" id="KW-1185">Reference proteome</keyword>
<reference evidence="7" key="1">
    <citation type="submission" date="2021-06" db="EMBL/GenBank/DDBJ databases">
        <authorList>
            <person name="Kallberg Y."/>
            <person name="Tangrot J."/>
            <person name="Rosling A."/>
        </authorList>
    </citation>
    <scope>NUCLEOTIDE SEQUENCE</scope>
    <source>
        <strain evidence="7">BR232B</strain>
    </source>
</reference>
<dbReference type="GO" id="GO:0046835">
    <property type="term" value="P:carbohydrate phosphorylation"/>
    <property type="evidence" value="ECO:0007669"/>
    <property type="project" value="TreeGrafter"/>
</dbReference>
<gene>
    <name evidence="7" type="ORF">PBRASI_LOCUS5394</name>
</gene>
<evidence type="ECO:0000256" key="1">
    <source>
        <dbReference type="ARBA" id="ARBA00007583"/>
    </source>
</evidence>
<dbReference type="PANTHER" id="PTHR24045">
    <property type="match status" value="1"/>
</dbReference>
<dbReference type="PANTHER" id="PTHR24045:SF0">
    <property type="entry name" value="N-ACETYLGLUCOSAMINE-1-PHOSPHOTRANSFERASE SUBUNITS ALPHA_BETA"/>
    <property type="match status" value="1"/>
</dbReference>
<dbReference type="Pfam" id="PF17101">
    <property type="entry name" value="Stealth_CR1"/>
    <property type="match status" value="1"/>
</dbReference>
<feature type="domain" description="Stealth protein CR1 conserved region 1" evidence="5">
    <location>
        <begin position="91"/>
        <end position="112"/>
    </location>
</feature>
<feature type="compositionally biased region" description="Polar residues" evidence="3">
    <location>
        <begin position="555"/>
        <end position="566"/>
    </location>
</feature>
<accession>A0A9N9B695</accession>
<evidence type="ECO:0000256" key="2">
    <source>
        <dbReference type="ARBA" id="ARBA00022679"/>
    </source>
</evidence>
<feature type="compositionally biased region" description="Basic and acidic residues" evidence="3">
    <location>
        <begin position="567"/>
        <end position="578"/>
    </location>
</feature>
<feature type="compositionally biased region" description="Polar residues" evidence="3">
    <location>
        <begin position="581"/>
        <end position="590"/>
    </location>
</feature>
<sequence>MISSGITIPRRTILLATFLSIIWFTYQYNANVGEYSPVSPVSNEFTFSTSIAPVVIDSSPTSHDPKNTTWQETWTALGIFRGPPLSISTLDVVYSWVNGSDPRHLDLMAKYSTWRRTSSKEAKHYRDYDELRYSVRSVESMFGKYVGNIVVVSADYEQGDHREGQVPQWLNTTWKSKETGKNRVQMVHHSQVFVGKNDLLPTFNSLAIESQIVNINGLSEQFLYFNDDLFLGAPLLPTDFYTPLFGFVFHTEQHLTVAPFPRKWGGKDPGEWFALEHTNYLLSQRFGRRNRVYVSHSTHILSPSILREIVSQWKDEFDATASHRFRGEAPEIHTTFMFTHYIIEKHRESLLKAFFFYKMDVNHDNSYSWSERSAILDYLKDGRAPGAKRKTISSYKSVIAEASLPQPRNTTYVWSASDGFPYQIKSPASSRPEFYDPEKVKPEARVCEISLEYCFGRDFMKRKVKNVSVENVFMSVAYEKLECGDCIIHMLVGLSGKKGVKAFLPKGNVEMDTDYIEWVDNLGWKAKKSKRDVNGTVEKEEPSKATTEHDLGQKSAENNLTDYDSQESSKLEESKPAGDDSQGSLENNSTGHDDTQESSGSTETNSTQDAGNGSDHEEKCDRLFESVFPKYTAI</sequence>
<dbReference type="AlphaFoldDB" id="A0A9N9B695"/>
<evidence type="ECO:0000313" key="7">
    <source>
        <dbReference type="EMBL" id="CAG8557069.1"/>
    </source>
</evidence>
<feature type="region of interest" description="Disordered" evidence="3">
    <location>
        <begin position="529"/>
        <end position="621"/>
    </location>
</feature>
<protein>
    <submittedName>
        <fullName evidence="7">5418_t:CDS:1</fullName>
    </submittedName>
</protein>
<evidence type="ECO:0000259" key="5">
    <source>
        <dbReference type="Pfam" id="PF17101"/>
    </source>
</evidence>
<feature type="domain" description="Stealth protein CR3 conserved region 3" evidence="6">
    <location>
        <begin position="295"/>
        <end position="344"/>
    </location>
</feature>
<comment type="caution">
    <text evidence="7">The sequence shown here is derived from an EMBL/GenBank/DDBJ whole genome shotgun (WGS) entry which is preliminary data.</text>
</comment>
<comment type="similarity">
    <text evidence="1">Belongs to the stealth family.</text>
</comment>
<evidence type="ECO:0000313" key="8">
    <source>
        <dbReference type="Proteomes" id="UP000789739"/>
    </source>
</evidence>
<dbReference type="GO" id="GO:0005794">
    <property type="term" value="C:Golgi apparatus"/>
    <property type="evidence" value="ECO:0007669"/>
    <property type="project" value="TreeGrafter"/>
</dbReference>
<dbReference type="Proteomes" id="UP000789739">
    <property type="component" value="Unassembled WGS sequence"/>
</dbReference>
<organism evidence="7 8">
    <name type="scientific">Paraglomus brasilianum</name>
    <dbReference type="NCBI Taxonomy" id="144538"/>
    <lineage>
        <taxon>Eukaryota</taxon>
        <taxon>Fungi</taxon>
        <taxon>Fungi incertae sedis</taxon>
        <taxon>Mucoromycota</taxon>
        <taxon>Glomeromycotina</taxon>
        <taxon>Glomeromycetes</taxon>
        <taxon>Paraglomerales</taxon>
        <taxon>Paraglomeraceae</taxon>
        <taxon>Paraglomus</taxon>
    </lineage>
</organism>
<name>A0A9N9B695_9GLOM</name>
<dbReference type="OrthoDB" id="263283at2759"/>
<evidence type="ECO:0000259" key="4">
    <source>
        <dbReference type="Pfam" id="PF11380"/>
    </source>
</evidence>
<dbReference type="GO" id="GO:0003976">
    <property type="term" value="F:UDP-N-acetylglucosamine-lysosomal-enzyme N-acetylglucosaminephosphotransferase activity"/>
    <property type="evidence" value="ECO:0007669"/>
    <property type="project" value="TreeGrafter"/>
</dbReference>
<dbReference type="InterPro" id="IPR031357">
    <property type="entry name" value="Stealth_CR3"/>
</dbReference>
<feature type="compositionally biased region" description="Basic and acidic residues" evidence="3">
    <location>
        <begin position="531"/>
        <end position="552"/>
    </location>
</feature>
<dbReference type="Pfam" id="PF11380">
    <property type="entry name" value="Stealth_CR2"/>
    <property type="match status" value="1"/>
</dbReference>
<dbReference type="EMBL" id="CAJVPI010000625">
    <property type="protein sequence ID" value="CAG8557069.1"/>
    <property type="molecule type" value="Genomic_DNA"/>
</dbReference>
<keyword evidence="2" id="KW-0808">Transferase</keyword>
<dbReference type="InterPro" id="IPR021520">
    <property type="entry name" value="Stealth_CR2"/>
</dbReference>
<proteinExistence type="inferred from homology"/>
<evidence type="ECO:0000256" key="3">
    <source>
        <dbReference type="SAM" id="MobiDB-lite"/>
    </source>
</evidence>
<feature type="compositionally biased region" description="Polar residues" evidence="3">
    <location>
        <begin position="597"/>
        <end position="611"/>
    </location>
</feature>
<dbReference type="InterPro" id="IPR047141">
    <property type="entry name" value="Stealth"/>
</dbReference>
<dbReference type="InterPro" id="IPR031358">
    <property type="entry name" value="Stealth_CR1"/>
</dbReference>
<evidence type="ECO:0000259" key="6">
    <source>
        <dbReference type="Pfam" id="PF17102"/>
    </source>
</evidence>
<feature type="domain" description="Stealth protein CR2 conserved region 2" evidence="4">
    <location>
        <begin position="125"/>
        <end position="242"/>
    </location>
</feature>